<keyword evidence="3" id="KW-1185">Reference proteome</keyword>
<comment type="similarity">
    <text evidence="1">Belongs to the ROK (NagC/XylR) family.</text>
</comment>
<dbReference type="PANTHER" id="PTHR18964">
    <property type="entry name" value="ROK (REPRESSOR, ORF, KINASE) FAMILY"/>
    <property type="match status" value="1"/>
</dbReference>
<dbReference type="Gene3D" id="3.30.420.40">
    <property type="match status" value="2"/>
</dbReference>
<reference evidence="2 3" key="2">
    <citation type="journal article" date="2012" name="Stand. Genomic Sci.">
        <title>Complete Genome Sequence of Clostridium clariflavum DSM 19732.</title>
        <authorList>
            <person name="Izquierdo J.A."/>
            <person name="Goodwin L."/>
            <person name="Davenport K.W."/>
            <person name="Teshima H."/>
            <person name="Bruce D."/>
            <person name="Detter C."/>
            <person name="Tapia R."/>
            <person name="Han S."/>
            <person name="Land M."/>
            <person name="Hauser L."/>
            <person name="Jeffries C.D."/>
            <person name="Han J."/>
            <person name="Pitluck S."/>
            <person name="Nolan M."/>
            <person name="Chen A."/>
            <person name="Huntemann M."/>
            <person name="Mavromatis K."/>
            <person name="Mikhailova N."/>
            <person name="Liolios K."/>
            <person name="Woyke T."/>
            <person name="Lynd L.R."/>
        </authorList>
    </citation>
    <scope>NUCLEOTIDE SEQUENCE [LARGE SCALE GENOMIC DNA]</scope>
    <source>
        <strain evidence="3">DSM 19732 / NBRC 101661 / EBR45</strain>
    </source>
</reference>
<dbReference type="AlphaFoldDB" id="G8LV11"/>
<keyword evidence="2" id="KW-0418">Kinase</keyword>
<evidence type="ECO:0000256" key="1">
    <source>
        <dbReference type="ARBA" id="ARBA00006479"/>
    </source>
</evidence>
<dbReference type="KEGG" id="ccl:Clocl_3057"/>
<dbReference type="PROSITE" id="PS01125">
    <property type="entry name" value="ROK"/>
    <property type="match status" value="1"/>
</dbReference>
<organism evidence="2 3">
    <name type="scientific">Acetivibrio clariflavus (strain DSM 19732 / NBRC 101661 / EBR45)</name>
    <name type="common">Clostridium clariflavum</name>
    <dbReference type="NCBI Taxonomy" id="720554"/>
    <lineage>
        <taxon>Bacteria</taxon>
        <taxon>Bacillati</taxon>
        <taxon>Bacillota</taxon>
        <taxon>Clostridia</taxon>
        <taxon>Eubacteriales</taxon>
        <taxon>Oscillospiraceae</taxon>
        <taxon>Acetivibrio</taxon>
    </lineage>
</organism>
<dbReference type="GO" id="GO:0016301">
    <property type="term" value="F:kinase activity"/>
    <property type="evidence" value="ECO:0007669"/>
    <property type="project" value="UniProtKB-KW"/>
</dbReference>
<dbReference type="RefSeq" id="WP_014256133.1">
    <property type="nucleotide sequence ID" value="NC_016627.1"/>
</dbReference>
<name>G8LV11_ACECE</name>
<protein>
    <submittedName>
        <fullName evidence="2">Transcriptional regulator/sugar kinase</fullName>
    </submittedName>
</protein>
<dbReference type="SUPFAM" id="SSF53067">
    <property type="entry name" value="Actin-like ATPase domain"/>
    <property type="match status" value="1"/>
</dbReference>
<proteinExistence type="inferred from homology"/>
<evidence type="ECO:0000313" key="3">
    <source>
        <dbReference type="Proteomes" id="UP000005435"/>
    </source>
</evidence>
<evidence type="ECO:0000313" key="2">
    <source>
        <dbReference type="EMBL" id="AEV69588.1"/>
    </source>
</evidence>
<gene>
    <name evidence="2" type="ordered locus">Clocl_3057</name>
</gene>
<dbReference type="Pfam" id="PF00480">
    <property type="entry name" value="ROK"/>
    <property type="match status" value="1"/>
</dbReference>
<dbReference type="InterPro" id="IPR000600">
    <property type="entry name" value="ROK"/>
</dbReference>
<sequence>MGKKYICLDIGGTKILGAVLDEKDNIVFRVKKKTKANKGIEEIEKRIIGVIDELMKELGADKKEIEAIAAGAPGVINDETGEIIYAPNLPWENYNLKKVIENEFDIPFYIGNDANLGMLGEWKYGVAANRENVVGIFVGTGIGGGLILNNKLFTGKRYDAGELGHMVLNTEGPYCNCGQRGCFEAYASKVAITREIRAQIQRGRKTVLKDFLDEDSIIKSKALKYAIEAEDSVALEVMDNAIYYLAAGTGNLINIFNPDMVVLGGGVLESLGDYVMPLLKKYLKRFALPALLSGTEIAQSSLGDDAIIYGALAVIKDKKG</sequence>
<dbReference type="HOGENOM" id="CLU_036604_0_4_9"/>
<dbReference type="PANTHER" id="PTHR18964:SF149">
    <property type="entry name" value="BIFUNCTIONAL UDP-N-ACETYLGLUCOSAMINE 2-EPIMERASE_N-ACETYLMANNOSAMINE KINASE"/>
    <property type="match status" value="1"/>
</dbReference>
<dbReference type="InterPro" id="IPR043129">
    <property type="entry name" value="ATPase_NBD"/>
</dbReference>
<dbReference type="OrthoDB" id="9796533at2"/>
<accession>G8LV11</accession>
<dbReference type="eggNOG" id="COG1940">
    <property type="taxonomic scope" value="Bacteria"/>
</dbReference>
<keyword evidence="2" id="KW-0808">Transferase</keyword>
<dbReference type="EMBL" id="CP003065">
    <property type="protein sequence ID" value="AEV69588.1"/>
    <property type="molecule type" value="Genomic_DNA"/>
</dbReference>
<dbReference type="Proteomes" id="UP000005435">
    <property type="component" value="Chromosome"/>
</dbReference>
<reference evidence="3" key="1">
    <citation type="submission" date="2011-12" db="EMBL/GenBank/DDBJ databases">
        <title>Complete sequence of Clostridium clariflavum DSM 19732.</title>
        <authorList>
            <consortium name="US DOE Joint Genome Institute"/>
            <person name="Lucas S."/>
            <person name="Han J."/>
            <person name="Lapidus A."/>
            <person name="Cheng J.-F."/>
            <person name="Goodwin L."/>
            <person name="Pitluck S."/>
            <person name="Peters L."/>
            <person name="Teshima H."/>
            <person name="Detter J.C."/>
            <person name="Han C."/>
            <person name="Tapia R."/>
            <person name="Land M."/>
            <person name="Hauser L."/>
            <person name="Kyrpides N."/>
            <person name="Ivanova N."/>
            <person name="Pagani I."/>
            <person name="Kitzmiller T."/>
            <person name="Lynd L."/>
            <person name="Izquierdo J."/>
            <person name="Woyke T."/>
        </authorList>
    </citation>
    <scope>NUCLEOTIDE SEQUENCE [LARGE SCALE GENOMIC DNA]</scope>
    <source>
        <strain evidence="3">DSM 19732 / NBRC 101661 / EBR45</strain>
    </source>
</reference>
<dbReference type="InterPro" id="IPR049874">
    <property type="entry name" value="ROK_cs"/>
</dbReference>
<dbReference type="STRING" id="720554.Clocl_3057"/>